<dbReference type="EMBL" id="GISG01281937">
    <property type="protein sequence ID" value="MBA4678989.1"/>
    <property type="molecule type" value="Transcribed_RNA"/>
</dbReference>
<reference evidence="1" key="2">
    <citation type="submission" date="2020-07" db="EMBL/GenBank/DDBJ databases">
        <authorList>
            <person name="Vera ALvarez R."/>
            <person name="Arias-Moreno D.M."/>
            <person name="Jimenez-Jacinto V."/>
            <person name="Jimenez-Bremont J.F."/>
            <person name="Swaminathan K."/>
            <person name="Moose S.P."/>
            <person name="Guerrero-Gonzalez M.L."/>
            <person name="Marino-Ramirez L."/>
            <person name="Landsman D."/>
            <person name="Rodriguez-Kessler M."/>
            <person name="Delgado-Sanchez P."/>
        </authorList>
    </citation>
    <scope>NUCLEOTIDE SEQUENCE</scope>
    <source>
        <tissue evidence="1">Cladode</tissue>
    </source>
</reference>
<dbReference type="AlphaFoldDB" id="A0A7C9AZR0"/>
<protein>
    <submittedName>
        <fullName evidence="1">Uncharacterized protein</fullName>
    </submittedName>
</protein>
<name>A0A7C9AZR0_OPUST</name>
<organism evidence="1">
    <name type="scientific">Opuntia streptacantha</name>
    <name type="common">Prickly pear cactus</name>
    <name type="synonym">Opuntia cardona</name>
    <dbReference type="NCBI Taxonomy" id="393608"/>
    <lineage>
        <taxon>Eukaryota</taxon>
        <taxon>Viridiplantae</taxon>
        <taxon>Streptophyta</taxon>
        <taxon>Embryophyta</taxon>
        <taxon>Tracheophyta</taxon>
        <taxon>Spermatophyta</taxon>
        <taxon>Magnoliopsida</taxon>
        <taxon>eudicotyledons</taxon>
        <taxon>Gunneridae</taxon>
        <taxon>Pentapetalae</taxon>
        <taxon>Caryophyllales</taxon>
        <taxon>Cactineae</taxon>
        <taxon>Cactaceae</taxon>
        <taxon>Opuntioideae</taxon>
        <taxon>Opuntia</taxon>
    </lineage>
</organism>
<dbReference type="EMBL" id="GISG01281938">
    <property type="protein sequence ID" value="MBA4678990.1"/>
    <property type="molecule type" value="Transcribed_RNA"/>
</dbReference>
<evidence type="ECO:0000313" key="1">
    <source>
        <dbReference type="EMBL" id="MBA4678990.1"/>
    </source>
</evidence>
<reference evidence="1" key="1">
    <citation type="journal article" date="2013" name="J. Plant Res.">
        <title>Effect of fungi and light on seed germination of three Opuntia species from semiarid lands of central Mexico.</title>
        <authorList>
            <person name="Delgado-Sanchez P."/>
            <person name="Jimenez-Bremont J.F."/>
            <person name="Guerrero-Gonzalez Mde L."/>
            <person name="Flores J."/>
        </authorList>
    </citation>
    <scope>NUCLEOTIDE SEQUENCE</scope>
    <source>
        <tissue evidence="1">Cladode</tissue>
    </source>
</reference>
<proteinExistence type="predicted"/>
<accession>A0A7C9AZR0</accession>
<sequence>MMSFSQLILEPLFLSFSIDLDAQVRRIRWVHGADNLFSISHTSPHCTDILKQASWTSYGLLLHEMIQAVIFLFPTSSRKPSFQLWFNSLFSSALTPWYKQNGETLSKKGKKQESQTEAPES</sequence>
<dbReference type="EMBL" id="GISG01281940">
    <property type="protein sequence ID" value="MBA4678991.1"/>
    <property type="molecule type" value="Transcribed_RNA"/>
</dbReference>